<evidence type="ECO:0000256" key="6">
    <source>
        <dbReference type="ARBA" id="ARBA00022833"/>
    </source>
</evidence>
<dbReference type="PANTHER" id="PTHR23292:SF46">
    <property type="entry name" value="LIPOPOLYSACCHARIDE-INDUCED TUMOR NECROSIS FACTOR-ALPHA FACTOR HOMOLOG"/>
    <property type="match status" value="1"/>
</dbReference>
<dbReference type="GO" id="GO:0098560">
    <property type="term" value="C:cytoplasmic side of late endosome membrane"/>
    <property type="evidence" value="ECO:0007669"/>
    <property type="project" value="TreeGrafter"/>
</dbReference>
<keyword evidence="8" id="KW-1133">Transmembrane helix</keyword>
<keyword evidence="7 8" id="KW-0472">Membrane</keyword>
<feature type="domain" description="LITAF" evidence="9">
    <location>
        <begin position="41"/>
        <end position="125"/>
    </location>
</feature>
<comment type="caution">
    <text evidence="11">The sequence shown here is derived from an EMBL/GenBank/DDBJ whole genome shotgun (WGS) entry which is preliminary data.</text>
</comment>
<dbReference type="PROSITE" id="PS51837">
    <property type="entry name" value="LITAF"/>
    <property type="match status" value="1"/>
</dbReference>
<keyword evidence="5" id="KW-0479">Metal-binding</keyword>
<evidence type="ECO:0000256" key="1">
    <source>
        <dbReference type="ARBA" id="ARBA00004414"/>
    </source>
</evidence>
<dbReference type="InterPro" id="IPR037519">
    <property type="entry name" value="LITAF_fam"/>
</dbReference>
<evidence type="ECO:0000256" key="8">
    <source>
        <dbReference type="SAM" id="Phobius"/>
    </source>
</evidence>
<keyword evidence="12" id="KW-1185">Reference proteome</keyword>
<name>A0A814AMF4_9BILA</name>
<dbReference type="EMBL" id="CAJNOI010000030">
    <property type="protein sequence ID" value="CAF0878484.1"/>
    <property type="molecule type" value="Genomic_DNA"/>
</dbReference>
<evidence type="ECO:0000256" key="2">
    <source>
        <dbReference type="ARBA" id="ARBA00004481"/>
    </source>
</evidence>
<organism evidence="11 12">
    <name type="scientific">Adineta steineri</name>
    <dbReference type="NCBI Taxonomy" id="433720"/>
    <lineage>
        <taxon>Eukaryota</taxon>
        <taxon>Metazoa</taxon>
        <taxon>Spiralia</taxon>
        <taxon>Gnathifera</taxon>
        <taxon>Rotifera</taxon>
        <taxon>Eurotatoria</taxon>
        <taxon>Bdelloidea</taxon>
        <taxon>Adinetida</taxon>
        <taxon>Adinetidae</taxon>
        <taxon>Adineta</taxon>
    </lineage>
</organism>
<evidence type="ECO:0000256" key="5">
    <source>
        <dbReference type="ARBA" id="ARBA00022723"/>
    </source>
</evidence>
<dbReference type="Proteomes" id="UP000663877">
    <property type="component" value="Unassembled WGS sequence"/>
</dbReference>
<reference evidence="11" key="1">
    <citation type="submission" date="2021-02" db="EMBL/GenBank/DDBJ databases">
        <authorList>
            <person name="Nowell W R."/>
        </authorList>
    </citation>
    <scope>NUCLEOTIDE SEQUENCE</scope>
</reference>
<dbReference type="EMBL" id="CAJNOM010000047">
    <property type="protein sequence ID" value="CAF0914030.1"/>
    <property type="molecule type" value="Genomic_DNA"/>
</dbReference>
<protein>
    <recommendedName>
        <fullName evidence="9">LITAF domain-containing protein</fullName>
    </recommendedName>
</protein>
<evidence type="ECO:0000256" key="4">
    <source>
        <dbReference type="ARBA" id="ARBA00005975"/>
    </source>
</evidence>
<dbReference type="Pfam" id="PF10601">
    <property type="entry name" value="zf-LITAF-like"/>
    <property type="match status" value="1"/>
</dbReference>
<dbReference type="AlphaFoldDB" id="A0A814AMF4"/>
<proteinExistence type="inferred from homology"/>
<comment type="similarity">
    <text evidence="4">Belongs to the CDIP1/LITAF family.</text>
</comment>
<comment type="subcellular location">
    <subcellularLocation>
        <location evidence="2">Endosome membrane</location>
        <topology evidence="2">Peripheral membrane protein</topology>
    </subcellularLocation>
    <subcellularLocation>
        <location evidence="1">Late endosome membrane</location>
    </subcellularLocation>
    <subcellularLocation>
        <location evidence="3">Lysosome membrane</location>
        <topology evidence="3">Peripheral membrane protein</topology>
        <orientation evidence="3">Cytoplasmic side</orientation>
    </subcellularLocation>
</comment>
<dbReference type="SMART" id="SM00714">
    <property type="entry name" value="LITAF"/>
    <property type="match status" value="1"/>
</dbReference>
<evidence type="ECO:0000313" key="10">
    <source>
        <dbReference type="EMBL" id="CAF0878484.1"/>
    </source>
</evidence>
<evidence type="ECO:0000256" key="7">
    <source>
        <dbReference type="ARBA" id="ARBA00023136"/>
    </source>
</evidence>
<gene>
    <name evidence="10" type="ORF">BJG266_LOCUS9292</name>
    <name evidence="11" type="ORF">QVE165_LOCUS10168</name>
</gene>
<accession>A0A814AMF4</accession>
<keyword evidence="6" id="KW-0862">Zinc</keyword>
<keyword evidence="8" id="KW-0812">Transmembrane</keyword>
<feature type="transmembrane region" description="Helical" evidence="8">
    <location>
        <begin position="78"/>
        <end position="101"/>
    </location>
</feature>
<dbReference type="OrthoDB" id="4713066at2759"/>
<evidence type="ECO:0000256" key="3">
    <source>
        <dbReference type="ARBA" id="ARBA00004630"/>
    </source>
</evidence>
<dbReference type="GO" id="GO:0005634">
    <property type="term" value="C:nucleus"/>
    <property type="evidence" value="ECO:0007669"/>
    <property type="project" value="TreeGrafter"/>
</dbReference>
<dbReference type="InterPro" id="IPR006629">
    <property type="entry name" value="LITAF"/>
</dbReference>
<dbReference type="Proteomes" id="UP000663832">
    <property type="component" value="Unassembled WGS sequence"/>
</dbReference>
<dbReference type="GO" id="GO:0098574">
    <property type="term" value="C:cytoplasmic side of lysosomal membrane"/>
    <property type="evidence" value="ECO:0007669"/>
    <property type="project" value="TreeGrafter"/>
</dbReference>
<dbReference type="GO" id="GO:0008270">
    <property type="term" value="F:zinc ion binding"/>
    <property type="evidence" value="ECO:0007669"/>
    <property type="project" value="TreeGrafter"/>
</dbReference>
<dbReference type="PANTHER" id="PTHR23292">
    <property type="entry name" value="LIPOPOLYSACCHARIDE-INDUCED TUMOR NECROSIS FACTOR-ALPHA FACTOR"/>
    <property type="match status" value="1"/>
</dbReference>
<sequence>MTDSKYEKLIEYPLRDIVEVPSSYGAVKSDSSTSGQQKELKQTILISALQEFQHIPIECRCSNCQQRIVTRIEKKNGALTWLTCAGAIFLGCWAGCCLIPFCVKYLKNTIHYCPNCGKMLAEAKRI</sequence>
<evidence type="ECO:0000313" key="12">
    <source>
        <dbReference type="Proteomes" id="UP000663832"/>
    </source>
</evidence>
<evidence type="ECO:0000313" key="11">
    <source>
        <dbReference type="EMBL" id="CAF0914030.1"/>
    </source>
</evidence>
<evidence type="ECO:0000259" key="9">
    <source>
        <dbReference type="PROSITE" id="PS51837"/>
    </source>
</evidence>